<accession>A0ABR7F2M7</accession>
<dbReference type="InterPro" id="IPR026906">
    <property type="entry name" value="LRR_5"/>
</dbReference>
<dbReference type="EMBL" id="JACOOZ010000004">
    <property type="protein sequence ID" value="MBC5667821.1"/>
    <property type="molecule type" value="Genomic_DNA"/>
</dbReference>
<reference evidence="1 2" key="1">
    <citation type="submission" date="2020-08" db="EMBL/GenBank/DDBJ databases">
        <title>Genome public.</title>
        <authorList>
            <person name="Liu C."/>
            <person name="Sun Q."/>
        </authorList>
    </citation>
    <scope>NUCLEOTIDE SEQUENCE [LARGE SCALE GENOMIC DNA]</scope>
    <source>
        <strain evidence="1 2">BX4</strain>
    </source>
</reference>
<dbReference type="Gene3D" id="3.80.10.10">
    <property type="entry name" value="Ribonuclease Inhibitor"/>
    <property type="match status" value="8"/>
</dbReference>
<dbReference type="SUPFAM" id="SSF52058">
    <property type="entry name" value="L domain-like"/>
    <property type="match status" value="2"/>
</dbReference>
<sequence length="1066" mass="117721">MKKLLSKILIIVMTICMINGIKINNIFAEDTNGKCGDSIKWTYDSDTETLVVSGEGEVKDYFDSSYYSIRNDIKYIKIENGITNIVDGVFSACLQLTSVSFPNSLKSIGNNTFSGCSNLTNVIFSDSITTIGNYTFSGCSNLINIILPDSITNMGYGVFCGCSNLKNIKLSNNLTNIYSASFSGCINLTNISIPESVKDIAYGAFSGCYVKKDNIINQSSCEIRGLTVIDDEIGGVCIKDNKVVYARRWVEKVDIPNSIINIESYAFSGCDNLMYIEIPESVTDIGSGAFSGCYIAKVNIINNSNCDLDGLTLLDDEVQGVCIKDSSVIHVRKGVTDVEIPNTVTNIENDAFKNCNNLRKIVLPESLTTIGEGAFYNCSSLESITIPKSVTSIGKKSFYRCENIKSVIILGQINKIYEETFEYCRSLTNIELPESLTSIGNEAFYNCGSLVSIIIPEGVVSIGKYAFYNCRNLISITIPQSVTSINKLSFYGCDSLKTAGPIGSGCDYEYGWDTSIPSYAFANCVNLKKVTIPKEIVKIGDNIYYGCKSLKTAGPIGSGCDIEFGWDEYIPSFAFKNFTNLVKVIIPEEISNIEQYALDGCSSLKTAGPIGSGCNIEYGWKKSIPNRAFYGCDYLTEVIFSDSLTNIGSYAFYRCRGLTDITIPNNITKLCSYAFDDCTGLVDVKLSDNIINIEKGTFQGCRNLANINIPNNVTSIGDYAFRGCLKINEIVIPNKVTRIGSGAFNDCVKLEKITLDDNVLEIGSYAFAECESLQSIYLSKNIIKINEGIFSGCKSLNRITIPENATSIGRDAFSGCINLANIIIPNSVTKMGIESFIGCFVTKDNFEYNGTCDLSQTGLVIVNKEEQGLCIENNRVVFARKWIETAEIPENITSIGWGAFRDCNLKDFYIHGDSIDISDIILPEKVTIHCDSDSKTYWYAKNNGYNVITFDKIEESTTIQEETKQNAPKSPVLKKQTIKTAKIKRYKAKKLKNKRVSFKLQATTTGDGRLCYYVCKSKKSKYITVNKLGKVTLKKGIKKGIYKIKIVACKTKKYYEATKIIKIKVK</sequence>
<dbReference type="PANTHER" id="PTHR45661:SF3">
    <property type="entry name" value="IG-LIKE DOMAIN-CONTAINING PROTEIN"/>
    <property type="match status" value="1"/>
</dbReference>
<dbReference type="InterPro" id="IPR032675">
    <property type="entry name" value="LRR_dom_sf"/>
</dbReference>
<keyword evidence="2" id="KW-1185">Reference proteome</keyword>
<dbReference type="RefSeq" id="WP_186840343.1">
    <property type="nucleotide sequence ID" value="NZ_JACOOZ010000004.1"/>
</dbReference>
<proteinExistence type="predicted"/>
<dbReference type="Pfam" id="PF13306">
    <property type="entry name" value="LRR_5"/>
    <property type="match status" value="6"/>
</dbReference>
<gene>
    <name evidence="1" type="ORF">H8S00_07495</name>
</gene>
<name>A0ABR7F2M7_9FIRM</name>
<evidence type="ECO:0000313" key="2">
    <source>
        <dbReference type="Proteomes" id="UP000597877"/>
    </source>
</evidence>
<organism evidence="1 2">
    <name type="scientific">Eubacterium segne</name>
    <dbReference type="NCBI Taxonomy" id="2763045"/>
    <lineage>
        <taxon>Bacteria</taxon>
        <taxon>Bacillati</taxon>
        <taxon>Bacillota</taxon>
        <taxon>Clostridia</taxon>
        <taxon>Eubacteriales</taxon>
        <taxon>Eubacteriaceae</taxon>
        <taxon>Eubacterium</taxon>
    </lineage>
</organism>
<dbReference type="PANTHER" id="PTHR45661">
    <property type="entry name" value="SURFACE ANTIGEN"/>
    <property type="match status" value="1"/>
</dbReference>
<comment type="caution">
    <text evidence="1">The sequence shown here is derived from an EMBL/GenBank/DDBJ whole genome shotgun (WGS) entry which is preliminary data.</text>
</comment>
<evidence type="ECO:0000313" key="1">
    <source>
        <dbReference type="EMBL" id="MBC5667821.1"/>
    </source>
</evidence>
<dbReference type="InterPro" id="IPR053139">
    <property type="entry name" value="Surface_bspA-like"/>
</dbReference>
<protein>
    <submittedName>
        <fullName evidence="1">Leucine-rich repeat domain-containing protein</fullName>
    </submittedName>
</protein>
<dbReference type="Proteomes" id="UP000597877">
    <property type="component" value="Unassembled WGS sequence"/>
</dbReference>